<dbReference type="Gene3D" id="3.60.110.10">
    <property type="entry name" value="Carbon-nitrogen hydrolase"/>
    <property type="match status" value="1"/>
</dbReference>
<proteinExistence type="inferred from homology"/>
<name>A0AA40EU29_9PEZI</name>
<organism evidence="3 4">
    <name type="scientific">Schizothecium vesticola</name>
    <dbReference type="NCBI Taxonomy" id="314040"/>
    <lineage>
        <taxon>Eukaryota</taxon>
        <taxon>Fungi</taxon>
        <taxon>Dikarya</taxon>
        <taxon>Ascomycota</taxon>
        <taxon>Pezizomycotina</taxon>
        <taxon>Sordariomycetes</taxon>
        <taxon>Sordariomycetidae</taxon>
        <taxon>Sordariales</taxon>
        <taxon>Schizotheciaceae</taxon>
        <taxon>Schizothecium</taxon>
    </lineage>
</organism>
<sequence length="325" mass="35172">MASKLTKFKVAAAHAAPVFMDKMATIKKTVRLIEQAGADDIKLLVFPEAFIPGYPYFIECYPPLAQVAALALYAEESVVVDPGGDDMAAIQDACRRTGVAISLGVSERMGGGGHTLFNSQVTVDSDGTILGVHRKLQPTYVERMVRAQGDGSTLCNFPLASLGWNLGGLARVAGAVAMAGFEAVADAKIEALMKAHAPTAQVFVVTASNYVDETCLAWMREHLGEQDFVKEGGGWSAVLHPFCAFLGGPHTGAEEKLVQGEVDFAQLGAVKVWIDAAGHYQRPEVLQFRFDKRPMWADEKTKRFGRGVREKVEEGVVEERDEKAL</sequence>
<accession>A0AA40EU29</accession>
<comment type="similarity">
    <text evidence="1">Belongs to the carbon-nitrogen hydrolase superfamily. Nitrilase family.</text>
</comment>
<dbReference type="InterPro" id="IPR003010">
    <property type="entry name" value="C-N_Hydrolase"/>
</dbReference>
<dbReference type="PANTHER" id="PTHR46044">
    <property type="entry name" value="NITRILASE"/>
    <property type="match status" value="1"/>
</dbReference>
<comment type="caution">
    <text evidence="3">The sequence shown here is derived from an EMBL/GenBank/DDBJ whole genome shotgun (WGS) entry which is preliminary data.</text>
</comment>
<dbReference type="Pfam" id="PF00795">
    <property type="entry name" value="CN_hydrolase"/>
    <property type="match status" value="1"/>
</dbReference>
<dbReference type="SUPFAM" id="SSF56317">
    <property type="entry name" value="Carbon-nitrogen hydrolase"/>
    <property type="match status" value="1"/>
</dbReference>
<evidence type="ECO:0000256" key="1">
    <source>
        <dbReference type="ARBA" id="ARBA00008129"/>
    </source>
</evidence>
<evidence type="ECO:0000259" key="2">
    <source>
        <dbReference type="PROSITE" id="PS50263"/>
    </source>
</evidence>
<dbReference type="CDD" id="cd07564">
    <property type="entry name" value="nitrilases_CHs"/>
    <property type="match status" value="1"/>
</dbReference>
<dbReference type="GO" id="GO:0016787">
    <property type="term" value="F:hydrolase activity"/>
    <property type="evidence" value="ECO:0007669"/>
    <property type="project" value="UniProtKB-KW"/>
</dbReference>
<keyword evidence="4" id="KW-1185">Reference proteome</keyword>
<reference evidence="3" key="1">
    <citation type="submission" date="2023-06" db="EMBL/GenBank/DDBJ databases">
        <title>Genome-scale phylogeny and comparative genomics of the fungal order Sordariales.</title>
        <authorList>
            <consortium name="Lawrence Berkeley National Laboratory"/>
            <person name="Hensen N."/>
            <person name="Bonometti L."/>
            <person name="Westerberg I."/>
            <person name="Brannstrom I.O."/>
            <person name="Guillou S."/>
            <person name="Cros-Aarteil S."/>
            <person name="Calhoun S."/>
            <person name="Haridas S."/>
            <person name="Kuo A."/>
            <person name="Mondo S."/>
            <person name="Pangilinan J."/>
            <person name="Riley R."/>
            <person name="LaButti K."/>
            <person name="Andreopoulos B."/>
            <person name="Lipzen A."/>
            <person name="Chen C."/>
            <person name="Yanf M."/>
            <person name="Daum C."/>
            <person name="Ng V."/>
            <person name="Clum A."/>
            <person name="Steindorff A."/>
            <person name="Ohm R."/>
            <person name="Martin F."/>
            <person name="Silar P."/>
            <person name="Natvig D."/>
            <person name="Lalanne C."/>
            <person name="Gautier V."/>
            <person name="Ament-velasquez S.L."/>
            <person name="Kruys A."/>
            <person name="Hutchinson M.I."/>
            <person name="Powell A.J."/>
            <person name="Barry K."/>
            <person name="Miller A.N."/>
            <person name="Grigoriev I.V."/>
            <person name="Debuchy R."/>
            <person name="Gladieux P."/>
            <person name="Thoren M.H."/>
            <person name="Johannesson H."/>
        </authorList>
    </citation>
    <scope>NUCLEOTIDE SEQUENCE</scope>
    <source>
        <strain evidence="3">SMH3187-1</strain>
    </source>
</reference>
<evidence type="ECO:0000313" key="4">
    <source>
        <dbReference type="Proteomes" id="UP001172155"/>
    </source>
</evidence>
<dbReference type="EMBL" id="JAUKUD010000004">
    <property type="protein sequence ID" value="KAK0745451.1"/>
    <property type="molecule type" value="Genomic_DNA"/>
</dbReference>
<keyword evidence="3" id="KW-0378">Hydrolase</keyword>
<dbReference type="PROSITE" id="PS50263">
    <property type="entry name" value="CN_HYDROLASE"/>
    <property type="match status" value="1"/>
</dbReference>
<dbReference type="InterPro" id="IPR044149">
    <property type="entry name" value="Nitrilases_CHs"/>
</dbReference>
<dbReference type="InterPro" id="IPR036526">
    <property type="entry name" value="C-N_Hydrolase_sf"/>
</dbReference>
<dbReference type="PANTHER" id="PTHR46044:SF1">
    <property type="entry name" value="CN HYDROLASE DOMAIN-CONTAINING PROTEIN"/>
    <property type="match status" value="1"/>
</dbReference>
<feature type="domain" description="CN hydrolase" evidence="2">
    <location>
        <begin position="8"/>
        <end position="264"/>
    </location>
</feature>
<evidence type="ECO:0000313" key="3">
    <source>
        <dbReference type="EMBL" id="KAK0745451.1"/>
    </source>
</evidence>
<protein>
    <submittedName>
        <fullName evidence="3">Carbon-nitrogen hydrolase</fullName>
    </submittedName>
</protein>
<dbReference type="Proteomes" id="UP001172155">
    <property type="component" value="Unassembled WGS sequence"/>
</dbReference>
<gene>
    <name evidence="3" type="ORF">B0T18DRAFT_437788</name>
</gene>
<dbReference type="AlphaFoldDB" id="A0AA40EU29"/>